<evidence type="ECO:0000259" key="2">
    <source>
        <dbReference type="Pfam" id="PF07889"/>
    </source>
</evidence>
<dbReference type="AlphaFoldDB" id="A0A843U5P7"/>
<feature type="region of interest" description="Disordered" evidence="1">
    <location>
        <begin position="206"/>
        <end position="254"/>
    </location>
</feature>
<name>A0A843U5P7_COLES</name>
<dbReference type="Pfam" id="PF07889">
    <property type="entry name" value="DUF1664"/>
    <property type="match status" value="1"/>
</dbReference>
<keyword evidence="4" id="KW-1185">Reference proteome</keyword>
<comment type="caution">
    <text evidence="3">The sequence shown here is derived from an EMBL/GenBank/DDBJ whole genome shotgun (WGS) entry which is preliminary data.</text>
</comment>
<dbReference type="EMBL" id="NMUH01000519">
    <property type="protein sequence ID" value="MQL80642.1"/>
    <property type="molecule type" value="Genomic_DNA"/>
</dbReference>
<feature type="compositionally biased region" description="Low complexity" evidence="1">
    <location>
        <begin position="175"/>
        <end position="190"/>
    </location>
</feature>
<evidence type="ECO:0000313" key="4">
    <source>
        <dbReference type="Proteomes" id="UP000652761"/>
    </source>
</evidence>
<dbReference type="PANTHER" id="PTHR47289">
    <property type="entry name" value="TRANSCRIPTION FACTOR, PUTATIVE (DUF1664)-RELATED"/>
    <property type="match status" value="1"/>
</dbReference>
<sequence length="266" mass="28739">MTQCGARARVCVQFPVRGWKLSDMMFVSGRSLSDARNTVAKQLETISSSISSTKGHLSSRIDRVDCSLNDCIDLSTATKDEVSNLHGELGQIHTDVENVHVKVRTLETKLGRIGGSQDLTTRGIRHLCEFVMNLERVKNQKRIQAAASPTPIALEPPQATPANTNGSVKPMIKAPESSSSSSPSVESQSPRVLRAVTVSASGLKELQEASNPLRGGHFRPTVIRTSTSDTGQRTPATQEPNDNTSSGYSRFGWKLPGLLSRTRSAS</sequence>
<feature type="domain" description="DUF1664" evidence="2">
    <location>
        <begin position="16"/>
        <end position="117"/>
    </location>
</feature>
<protein>
    <recommendedName>
        <fullName evidence="2">DUF1664 domain-containing protein</fullName>
    </recommendedName>
</protein>
<gene>
    <name evidence="3" type="ORF">Taro_013119</name>
</gene>
<accession>A0A843U5P7</accession>
<dbReference type="OrthoDB" id="544175at2759"/>
<dbReference type="Proteomes" id="UP000652761">
    <property type="component" value="Unassembled WGS sequence"/>
</dbReference>
<feature type="compositionally biased region" description="Polar residues" evidence="1">
    <location>
        <begin position="223"/>
        <end position="248"/>
    </location>
</feature>
<proteinExistence type="predicted"/>
<dbReference type="PANTHER" id="PTHR47289:SF2">
    <property type="entry name" value="TRANSCRIPTION FACTOR, PUTATIVE (DUF1664)-RELATED"/>
    <property type="match status" value="1"/>
</dbReference>
<evidence type="ECO:0000313" key="3">
    <source>
        <dbReference type="EMBL" id="MQL80642.1"/>
    </source>
</evidence>
<feature type="region of interest" description="Disordered" evidence="1">
    <location>
        <begin position="148"/>
        <end position="191"/>
    </location>
</feature>
<reference evidence="3" key="1">
    <citation type="submission" date="2017-07" db="EMBL/GenBank/DDBJ databases">
        <title>Taro Niue Genome Assembly and Annotation.</title>
        <authorList>
            <person name="Atibalentja N."/>
            <person name="Keating K."/>
            <person name="Fields C.J."/>
        </authorList>
    </citation>
    <scope>NUCLEOTIDE SEQUENCE</scope>
    <source>
        <strain evidence="3">Niue_2</strain>
        <tissue evidence="3">Leaf</tissue>
    </source>
</reference>
<evidence type="ECO:0000256" key="1">
    <source>
        <dbReference type="SAM" id="MobiDB-lite"/>
    </source>
</evidence>
<organism evidence="3 4">
    <name type="scientific">Colocasia esculenta</name>
    <name type="common">Wild taro</name>
    <name type="synonym">Arum esculentum</name>
    <dbReference type="NCBI Taxonomy" id="4460"/>
    <lineage>
        <taxon>Eukaryota</taxon>
        <taxon>Viridiplantae</taxon>
        <taxon>Streptophyta</taxon>
        <taxon>Embryophyta</taxon>
        <taxon>Tracheophyta</taxon>
        <taxon>Spermatophyta</taxon>
        <taxon>Magnoliopsida</taxon>
        <taxon>Liliopsida</taxon>
        <taxon>Araceae</taxon>
        <taxon>Aroideae</taxon>
        <taxon>Colocasieae</taxon>
        <taxon>Colocasia</taxon>
    </lineage>
</organism>
<dbReference type="InterPro" id="IPR012458">
    <property type="entry name" value="DUF1664"/>
</dbReference>